<dbReference type="EC" id="2.7.4.26" evidence="2"/>
<name>A0A507DMT9_9FUNG</name>
<dbReference type="GO" id="GO:0005524">
    <property type="term" value="F:ATP binding"/>
    <property type="evidence" value="ECO:0007669"/>
    <property type="project" value="UniProtKB-KW"/>
</dbReference>
<sequence length="285" mass="30011">MKCLIKLGGAAITAKSENSFKLETETIANALANIRDALRQRSDTQIIVVCGVGPFGHTNVVRHNLRHGVKTPEQMAGLKETLAACRSVAQHVIDAASALGVSAVLVSGELIAKQAHGAITHFDTLPFENALAANKIPVIYGTMVPDSVLGHSVMSGDESIAQLAKWWRPDLILLGSNVDGIYTKDPVAHPDSAELIPRIDGSNLAHVLDNSLSGSSAAVDVTGGMKGKIEKLVDTVGDASAIVFRLDSCSNRLFDGLVRGHIGGSTFIQMTHTSEGQDANMSDSV</sequence>
<dbReference type="Proteomes" id="UP000320333">
    <property type="component" value="Unassembled WGS sequence"/>
</dbReference>
<dbReference type="AlphaFoldDB" id="A0A507DMT9"/>
<dbReference type="InterPro" id="IPR036393">
    <property type="entry name" value="AceGlu_kinase-like_sf"/>
</dbReference>
<dbReference type="InterPro" id="IPR001048">
    <property type="entry name" value="Asp/Glu/Uridylate_kinase"/>
</dbReference>
<dbReference type="STRING" id="246404.A0A507DMT9"/>
<evidence type="ECO:0000313" key="12">
    <source>
        <dbReference type="Proteomes" id="UP000320333"/>
    </source>
</evidence>
<dbReference type="PANTHER" id="PTHR43654">
    <property type="entry name" value="GLUTAMATE 5-KINASE"/>
    <property type="match status" value="1"/>
</dbReference>
<gene>
    <name evidence="11" type="ORF">CcCBS67573_g09765</name>
</gene>
<evidence type="ECO:0000256" key="9">
    <source>
        <dbReference type="ARBA" id="ARBA00049063"/>
    </source>
</evidence>
<keyword evidence="6" id="KW-0418">Kinase</keyword>
<dbReference type="Pfam" id="PF00696">
    <property type="entry name" value="AA_kinase"/>
    <property type="match status" value="1"/>
</dbReference>
<evidence type="ECO:0000256" key="4">
    <source>
        <dbReference type="ARBA" id="ARBA00022679"/>
    </source>
</evidence>
<evidence type="ECO:0000256" key="5">
    <source>
        <dbReference type="ARBA" id="ARBA00022741"/>
    </source>
</evidence>
<dbReference type="Gene3D" id="3.40.1160.10">
    <property type="entry name" value="Acetylglutamate kinase-like"/>
    <property type="match status" value="1"/>
</dbReference>
<proteinExistence type="inferred from homology"/>
<evidence type="ECO:0000256" key="8">
    <source>
        <dbReference type="ARBA" id="ARBA00023229"/>
    </source>
</evidence>
<dbReference type="SUPFAM" id="SSF53633">
    <property type="entry name" value="Carbamate kinase-like"/>
    <property type="match status" value="1"/>
</dbReference>
<evidence type="ECO:0000256" key="6">
    <source>
        <dbReference type="ARBA" id="ARBA00022777"/>
    </source>
</evidence>
<evidence type="ECO:0000256" key="7">
    <source>
        <dbReference type="ARBA" id="ARBA00022840"/>
    </source>
</evidence>
<feature type="domain" description="Aspartate/glutamate/uridylate kinase" evidence="10">
    <location>
        <begin position="1"/>
        <end position="236"/>
    </location>
</feature>
<dbReference type="NCBIfam" id="NF040647">
    <property type="entry name" value="IPPK_Arch"/>
    <property type="match status" value="1"/>
</dbReference>
<evidence type="ECO:0000256" key="2">
    <source>
        <dbReference type="ARBA" id="ARBA00012908"/>
    </source>
</evidence>
<dbReference type="EMBL" id="QEAP01000980">
    <property type="protein sequence ID" value="TPX53029.1"/>
    <property type="molecule type" value="Genomic_DNA"/>
</dbReference>
<reference evidence="11 12" key="1">
    <citation type="journal article" date="2019" name="Sci. Rep.">
        <title>Comparative genomics of chytrid fungi reveal insights into the obligate biotrophic and pathogenic lifestyle of Synchytrium endobioticum.</title>
        <authorList>
            <person name="van de Vossenberg B.T.L.H."/>
            <person name="Warris S."/>
            <person name="Nguyen H.D.T."/>
            <person name="van Gent-Pelzer M.P.E."/>
            <person name="Joly D.L."/>
            <person name="van de Geest H.C."/>
            <person name="Bonants P.J.M."/>
            <person name="Smith D.S."/>
            <person name="Levesque C.A."/>
            <person name="van der Lee T.A.J."/>
        </authorList>
    </citation>
    <scope>NUCLEOTIDE SEQUENCE [LARGE SCALE GENOMIC DNA]</scope>
    <source>
        <strain evidence="11 12">CBS 675.73</strain>
    </source>
</reference>
<dbReference type="GO" id="GO:0016114">
    <property type="term" value="P:terpenoid biosynthetic process"/>
    <property type="evidence" value="ECO:0007669"/>
    <property type="project" value="TreeGrafter"/>
</dbReference>
<comment type="catalytic activity">
    <reaction evidence="9">
        <text>isopentenyl phosphate + ATP = isopentenyl diphosphate + ADP</text>
        <dbReference type="Rhea" id="RHEA:33963"/>
        <dbReference type="ChEBI" id="CHEBI:30616"/>
        <dbReference type="ChEBI" id="CHEBI:65078"/>
        <dbReference type="ChEBI" id="CHEBI:128769"/>
        <dbReference type="ChEBI" id="CHEBI:456216"/>
        <dbReference type="EC" id="2.7.4.26"/>
    </reaction>
</comment>
<keyword evidence="4" id="KW-0808">Transferase</keyword>
<keyword evidence="8" id="KW-0414">Isoprene biosynthesis</keyword>
<dbReference type="GO" id="GO:0102043">
    <property type="term" value="F:isopentenyl phosphate kinase activity"/>
    <property type="evidence" value="ECO:0007669"/>
    <property type="project" value="UniProtKB-EC"/>
</dbReference>
<evidence type="ECO:0000256" key="1">
    <source>
        <dbReference type="ARBA" id="ARBA00010540"/>
    </source>
</evidence>
<keyword evidence="5" id="KW-0547">Nucleotide-binding</keyword>
<comment type="caution">
    <text evidence="11">The sequence shown here is derived from an EMBL/GenBank/DDBJ whole genome shotgun (WGS) entry which is preliminary data.</text>
</comment>
<dbReference type="GO" id="GO:1901607">
    <property type="term" value="P:alpha-amino acid biosynthetic process"/>
    <property type="evidence" value="ECO:0007669"/>
    <property type="project" value="UniProtKB-ARBA"/>
</dbReference>
<dbReference type="OrthoDB" id="1934954at2759"/>
<evidence type="ECO:0000259" key="10">
    <source>
        <dbReference type="Pfam" id="PF00696"/>
    </source>
</evidence>
<dbReference type="GO" id="GO:0005829">
    <property type="term" value="C:cytosol"/>
    <property type="evidence" value="ECO:0007669"/>
    <property type="project" value="TreeGrafter"/>
</dbReference>
<evidence type="ECO:0000256" key="3">
    <source>
        <dbReference type="ARBA" id="ARBA00017267"/>
    </source>
</evidence>
<keyword evidence="7" id="KW-0067">ATP-binding</keyword>
<comment type="similarity">
    <text evidence="1">Belongs to the isopentenyl phosphate kinase family.</text>
</comment>
<keyword evidence="12" id="KW-1185">Reference proteome</keyword>
<dbReference type="InterPro" id="IPR024192">
    <property type="entry name" value="Fosfomycin_R_FomA-type"/>
</dbReference>
<organism evidence="11 12">
    <name type="scientific">Chytriomyces confervae</name>
    <dbReference type="NCBI Taxonomy" id="246404"/>
    <lineage>
        <taxon>Eukaryota</taxon>
        <taxon>Fungi</taxon>
        <taxon>Fungi incertae sedis</taxon>
        <taxon>Chytridiomycota</taxon>
        <taxon>Chytridiomycota incertae sedis</taxon>
        <taxon>Chytridiomycetes</taxon>
        <taxon>Chytridiales</taxon>
        <taxon>Chytriomycetaceae</taxon>
        <taxon>Chytriomyces</taxon>
    </lineage>
</organism>
<accession>A0A507DMT9</accession>
<protein>
    <recommendedName>
        <fullName evidence="3">Isopentenyl phosphate kinase</fullName>
        <ecNumber evidence="2">2.7.4.26</ecNumber>
    </recommendedName>
</protein>
<dbReference type="GO" id="GO:0016301">
    <property type="term" value="F:kinase activity"/>
    <property type="evidence" value="ECO:0007669"/>
    <property type="project" value="UniProtKB-KW"/>
</dbReference>
<dbReference type="PANTHER" id="PTHR43654:SF1">
    <property type="entry name" value="ISOPENTENYL PHOSPHATE KINASE"/>
    <property type="match status" value="1"/>
</dbReference>
<evidence type="ECO:0000313" key="11">
    <source>
        <dbReference type="EMBL" id="TPX53029.1"/>
    </source>
</evidence>